<keyword evidence="4 6" id="KW-1133">Transmembrane helix</keyword>
<organism evidence="8 9">
    <name type="scientific">Mailhella massiliensis</name>
    <dbReference type="NCBI Taxonomy" id="1903261"/>
    <lineage>
        <taxon>Bacteria</taxon>
        <taxon>Pseudomonadati</taxon>
        <taxon>Thermodesulfobacteriota</taxon>
        <taxon>Desulfovibrionia</taxon>
        <taxon>Desulfovibrionales</taxon>
        <taxon>Desulfovibrionaceae</taxon>
        <taxon>Mailhella</taxon>
    </lineage>
</organism>
<sequence>MSFRRHVFAAFQPMVDIALFILANTVLFFAARLALLYFLLPDITERGHIPHALYIGLKFDARMAVFMTLPLAFCLLWPKLERAVSREGSSTARRVLCLVTGIMAAGAMLIHIFDFGFFFYLHQHIDMGAKVFLEDPSESVRMVWQSYPVLLIAAAFAACVALYVWLFSAFLRTHVPFPIRPKKGGDGCSRKWRALITVSSLVMLFVVGYGQISSNFFPLRWSNAYFSSDKNIALLAVNPIQNLFDTRNFGKAIPPNEKATREAWPRMAAYLRVPEGEPPLTYLRHFPGREMEKRPNIVVIIMESLCWERTSLAPSMPASLGKDIDPTPFLKELAAKSLYFPNFYAPTRTTARAVFTTISGVPDVNHSGGTTSRNPRLVDQSTVFNEFKGYEKYYMIGGNANWANIRGMLQHNVEDLHLLEESAWEAPNTDVWGVSDIAMFREAVGVLDQSPKPFIAVIQSASFHRPYTIPDDNEGYVSPPDPSPEALAWYGYESAEEYRSLHLSDHALRRFFEKASKEPWFNDTVFAVFGDHGLNNNSTNITPAVRSCNLQAWHIPLLIYAPGGQVAPGVNEAPHVQPDVLPTMASLAGLDYYTNTLGRNLLDPENDRDAVAFISDSDHTRYLLEDGYVYAIRPRGDALYLLNEHTADNNPRDLRQEEPERAAAMRQKLMDFYYTSQYLLHNNGKDHIRAARLAAGERE</sequence>
<dbReference type="Proteomes" id="UP000698963">
    <property type="component" value="Unassembled WGS sequence"/>
</dbReference>
<comment type="caution">
    <text evidence="8">The sequence shown here is derived from an EMBL/GenBank/DDBJ whole genome shotgun (WGS) entry which is preliminary data.</text>
</comment>
<feature type="transmembrane region" description="Helical" evidence="6">
    <location>
        <begin position="147"/>
        <end position="171"/>
    </location>
</feature>
<feature type="transmembrane region" description="Helical" evidence="6">
    <location>
        <begin position="52"/>
        <end position="76"/>
    </location>
</feature>
<dbReference type="GO" id="GO:0016787">
    <property type="term" value="F:hydrolase activity"/>
    <property type="evidence" value="ECO:0007669"/>
    <property type="project" value="UniProtKB-KW"/>
</dbReference>
<dbReference type="Pfam" id="PF00884">
    <property type="entry name" value="Sulfatase"/>
    <property type="match status" value="1"/>
</dbReference>
<dbReference type="Gene3D" id="3.40.720.10">
    <property type="entry name" value="Alkaline Phosphatase, subunit A"/>
    <property type="match status" value="1"/>
</dbReference>
<dbReference type="GO" id="GO:0005886">
    <property type="term" value="C:plasma membrane"/>
    <property type="evidence" value="ECO:0007669"/>
    <property type="project" value="UniProtKB-SubCell"/>
</dbReference>
<keyword evidence="8" id="KW-0378">Hydrolase</keyword>
<feature type="transmembrane region" description="Helical" evidence="6">
    <location>
        <begin position="21"/>
        <end position="40"/>
    </location>
</feature>
<gene>
    <name evidence="8" type="ORF">K8W16_01470</name>
</gene>
<keyword evidence="5 6" id="KW-0472">Membrane</keyword>
<reference evidence="8" key="1">
    <citation type="journal article" date="2021" name="PeerJ">
        <title>Extensive microbial diversity within the chicken gut microbiome revealed by metagenomics and culture.</title>
        <authorList>
            <person name="Gilroy R."/>
            <person name="Ravi A."/>
            <person name="Getino M."/>
            <person name="Pursley I."/>
            <person name="Horton D.L."/>
            <person name="Alikhan N.F."/>
            <person name="Baker D."/>
            <person name="Gharbi K."/>
            <person name="Hall N."/>
            <person name="Watson M."/>
            <person name="Adriaenssens E.M."/>
            <person name="Foster-Nyarko E."/>
            <person name="Jarju S."/>
            <person name="Secka A."/>
            <person name="Antonio M."/>
            <person name="Oren A."/>
            <person name="Chaudhuri R.R."/>
            <person name="La Ragione R."/>
            <person name="Hildebrand F."/>
            <person name="Pallen M.J."/>
        </authorList>
    </citation>
    <scope>NUCLEOTIDE SEQUENCE</scope>
    <source>
        <strain evidence="8">ChiGjej2B2-19336</strain>
    </source>
</reference>
<reference evidence="8" key="2">
    <citation type="submission" date="2021-09" db="EMBL/GenBank/DDBJ databases">
        <authorList>
            <person name="Gilroy R."/>
        </authorList>
    </citation>
    <scope>NUCLEOTIDE SEQUENCE</scope>
    <source>
        <strain evidence="8">ChiGjej2B2-19336</strain>
    </source>
</reference>
<dbReference type="EMBL" id="DYZA01000028">
    <property type="protein sequence ID" value="HJD96302.1"/>
    <property type="molecule type" value="Genomic_DNA"/>
</dbReference>
<feature type="transmembrane region" description="Helical" evidence="6">
    <location>
        <begin position="96"/>
        <end position="121"/>
    </location>
</feature>
<evidence type="ECO:0000256" key="5">
    <source>
        <dbReference type="ARBA" id="ARBA00023136"/>
    </source>
</evidence>
<dbReference type="PANTHER" id="PTHR47371:SF3">
    <property type="entry name" value="PHOSPHOGLYCEROL TRANSFERASE I"/>
    <property type="match status" value="1"/>
</dbReference>
<evidence type="ECO:0000256" key="3">
    <source>
        <dbReference type="ARBA" id="ARBA00022692"/>
    </source>
</evidence>
<dbReference type="RefSeq" id="WP_304120526.1">
    <property type="nucleotide sequence ID" value="NZ_DYZA01000028.1"/>
</dbReference>
<feature type="transmembrane region" description="Helical" evidence="6">
    <location>
        <begin position="192"/>
        <end position="212"/>
    </location>
</feature>
<dbReference type="InterPro" id="IPR050448">
    <property type="entry name" value="OpgB/LTA_synthase_biosynth"/>
</dbReference>
<dbReference type="InterPro" id="IPR000917">
    <property type="entry name" value="Sulfatase_N"/>
</dbReference>
<evidence type="ECO:0000256" key="2">
    <source>
        <dbReference type="ARBA" id="ARBA00022475"/>
    </source>
</evidence>
<comment type="subcellular location">
    <subcellularLocation>
        <location evidence="1">Cell membrane</location>
        <topology evidence="1">Multi-pass membrane protein</topology>
    </subcellularLocation>
</comment>
<dbReference type="AlphaFoldDB" id="A0A921DRS2"/>
<dbReference type="InterPro" id="IPR017850">
    <property type="entry name" value="Alkaline_phosphatase_core_sf"/>
</dbReference>
<evidence type="ECO:0000313" key="9">
    <source>
        <dbReference type="Proteomes" id="UP000698963"/>
    </source>
</evidence>
<keyword evidence="3 6" id="KW-0812">Transmembrane</keyword>
<evidence type="ECO:0000259" key="7">
    <source>
        <dbReference type="Pfam" id="PF00884"/>
    </source>
</evidence>
<evidence type="ECO:0000256" key="6">
    <source>
        <dbReference type="SAM" id="Phobius"/>
    </source>
</evidence>
<evidence type="ECO:0000256" key="1">
    <source>
        <dbReference type="ARBA" id="ARBA00004651"/>
    </source>
</evidence>
<dbReference type="PANTHER" id="PTHR47371">
    <property type="entry name" value="LIPOTEICHOIC ACID SYNTHASE"/>
    <property type="match status" value="1"/>
</dbReference>
<dbReference type="SUPFAM" id="SSF53649">
    <property type="entry name" value="Alkaline phosphatase-like"/>
    <property type="match status" value="1"/>
</dbReference>
<accession>A0A921DRS2</accession>
<evidence type="ECO:0000313" key="8">
    <source>
        <dbReference type="EMBL" id="HJD96302.1"/>
    </source>
</evidence>
<keyword evidence="2" id="KW-1003">Cell membrane</keyword>
<name>A0A921DRS2_9BACT</name>
<evidence type="ECO:0000256" key="4">
    <source>
        <dbReference type="ARBA" id="ARBA00022989"/>
    </source>
</evidence>
<protein>
    <submittedName>
        <fullName evidence="8">Sulfatase-like hydrolase/transferase</fullName>
    </submittedName>
</protein>
<feature type="domain" description="Sulfatase N-terminal" evidence="7">
    <location>
        <begin position="295"/>
        <end position="589"/>
    </location>
</feature>
<dbReference type="CDD" id="cd16015">
    <property type="entry name" value="LTA_synthase"/>
    <property type="match status" value="1"/>
</dbReference>
<proteinExistence type="predicted"/>